<dbReference type="GO" id="GO:0003677">
    <property type="term" value="F:DNA binding"/>
    <property type="evidence" value="ECO:0007669"/>
    <property type="project" value="UniProtKB-UniRule"/>
</dbReference>
<feature type="region of interest" description="Disordered" evidence="10">
    <location>
        <begin position="78"/>
        <end position="109"/>
    </location>
</feature>
<feature type="compositionally biased region" description="Gly residues" evidence="10">
    <location>
        <begin position="1"/>
        <end position="11"/>
    </location>
</feature>
<comment type="subcellular location">
    <subcellularLocation>
        <location evidence="8 9">Nucleus</location>
    </subcellularLocation>
</comment>
<keyword evidence="4 9" id="KW-0805">Transcription regulation</keyword>
<comment type="caution">
    <text evidence="12">The sequence shown here is derived from an EMBL/GenBank/DDBJ whole genome shotgun (WGS) entry which is preliminary data.</text>
</comment>
<dbReference type="InterPro" id="IPR045174">
    <property type="entry name" value="Dof"/>
</dbReference>
<keyword evidence="6 9" id="KW-0804">Transcription</keyword>
<dbReference type="PANTHER" id="PTHR31992">
    <property type="entry name" value="DOF ZINC FINGER PROTEIN DOF1.4-RELATED"/>
    <property type="match status" value="1"/>
</dbReference>
<dbReference type="PROSITE" id="PS01361">
    <property type="entry name" value="ZF_DOF_1"/>
    <property type="match status" value="1"/>
</dbReference>
<dbReference type="AlphaFoldDB" id="A0AAV5IGC8"/>
<evidence type="ECO:0000313" key="13">
    <source>
        <dbReference type="Proteomes" id="UP001054252"/>
    </source>
</evidence>
<evidence type="ECO:0000259" key="11">
    <source>
        <dbReference type="PROSITE" id="PS50884"/>
    </source>
</evidence>
<protein>
    <recommendedName>
        <fullName evidence="9">Dof zinc finger protein</fullName>
    </recommendedName>
</protein>
<evidence type="ECO:0000256" key="8">
    <source>
        <dbReference type="PROSITE-ProRule" id="PRU00071"/>
    </source>
</evidence>
<organism evidence="12 13">
    <name type="scientific">Rubroshorea leprosula</name>
    <dbReference type="NCBI Taxonomy" id="152421"/>
    <lineage>
        <taxon>Eukaryota</taxon>
        <taxon>Viridiplantae</taxon>
        <taxon>Streptophyta</taxon>
        <taxon>Embryophyta</taxon>
        <taxon>Tracheophyta</taxon>
        <taxon>Spermatophyta</taxon>
        <taxon>Magnoliopsida</taxon>
        <taxon>eudicotyledons</taxon>
        <taxon>Gunneridae</taxon>
        <taxon>Pentapetalae</taxon>
        <taxon>rosids</taxon>
        <taxon>malvids</taxon>
        <taxon>Malvales</taxon>
        <taxon>Dipterocarpaceae</taxon>
        <taxon>Rubroshorea</taxon>
    </lineage>
</organism>
<evidence type="ECO:0000256" key="2">
    <source>
        <dbReference type="ARBA" id="ARBA00022771"/>
    </source>
</evidence>
<evidence type="ECO:0000256" key="6">
    <source>
        <dbReference type="ARBA" id="ARBA00023163"/>
    </source>
</evidence>
<keyword evidence="13" id="KW-1185">Reference proteome</keyword>
<dbReference type="Pfam" id="PF02701">
    <property type="entry name" value="Zn_ribbon_Dof"/>
    <property type="match status" value="1"/>
</dbReference>
<keyword evidence="3 9" id="KW-0862">Zinc</keyword>
<dbReference type="InterPro" id="IPR003851">
    <property type="entry name" value="Znf_Dof"/>
</dbReference>
<dbReference type="Proteomes" id="UP001054252">
    <property type="component" value="Unassembled WGS sequence"/>
</dbReference>
<sequence>MQQEVGGGGGDSPQDRRLKAGENQNQPQQQHQPQKCPRCDSLNTKFCYYNNYSLSQPRYFCKTCRRYWTQGGTLRNVPVGGGCRKGKRTKASPSGDDSRSIQPQPPHNLTNPVIAASPDLRVKEPGNLASPSGISSVGSFYPGGGFLSSLAAIQSLHPPPGFNQPLNQTLTIAGDLGGSSNLGLFQGYRAAIPSFGLQQPPSIPQTHFYVGNREKAVTSMYPSDQDTMAPSTRAPQQQNWHQTFINNANPTVSDEVLWSTNGPASTTSTTGNTNNTNTSGSSSLNPNRWPDLPGFGAPP</sequence>
<feature type="domain" description="Dof-type" evidence="11">
    <location>
        <begin position="34"/>
        <end position="88"/>
    </location>
</feature>
<evidence type="ECO:0000256" key="7">
    <source>
        <dbReference type="ARBA" id="ARBA00023242"/>
    </source>
</evidence>
<keyword evidence="2 8" id="KW-0863">Zinc-finger</keyword>
<gene>
    <name evidence="12" type="ORF">SLEP1_g13575</name>
</gene>
<evidence type="ECO:0000256" key="10">
    <source>
        <dbReference type="SAM" id="MobiDB-lite"/>
    </source>
</evidence>
<keyword evidence="1 9" id="KW-0479">Metal-binding</keyword>
<feature type="region of interest" description="Disordered" evidence="10">
    <location>
        <begin position="254"/>
        <end position="299"/>
    </location>
</feature>
<dbReference type="GO" id="GO:0008270">
    <property type="term" value="F:zinc ion binding"/>
    <property type="evidence" value="ECO:0007669"/>
    <property type="project" value="UniProtKB-KW"/>
</dbReference>
<dbReference type="PANTHER" id="PTHR31992:SF108">
    <property type="entry name" value="DOF ZINC FINGER PROTEIN"/>
    <property type="match status" value="1"/>
</dbReference>
<keyword evidence="7 8" id="KW-0539">Nucleus</keyword>
<feature type="compositionally biased region" description="Low complexity" evidence="10">
    <location>
        <begin position="23"/>
        <end position="34"/>
    </location>
</feature>
<evidence type="ECO:0000256" key="5">
    <source>
        <dbReference type="ARBA" id="ARBA00023125"/>
    </source>
</evidence>
<comment type="function">
    <text evidence="9">Transcription factor that binds specifically to a 5'-AA[AG]G-3' consensus core sequence.</text>
</comment>
<evidence type="ECO:0000256" key="4">
    <source>
        <dbReference type="ARBA" id="ARBA00023015"/>
    </source>
</evidence>
<dbReference type="GO" id="GO:0005634">
    <property type="term" value="C:nucleus"/>
    <property type="evidence" value="ECO:0007669"/>
    <property type="project" value="UniProtKB-SubCell"/>
</dbReference>
<keyword evidence="5 8" id="KW-0238">DNA-binding</keyword>
<reference evidence="12 13" key="1">
    <citation type="journal article" date="2021" name="Commun. Biol.">
        <title>The genome of Shorea leprosula (Dipterocarpaceae) highlights the ecological relevance of drought in aseasonal tropical rainforests.</title>
        <authorList>
            <person name="Ng K.K.S."/>
            <person name="Kobayashi M.J."/>
            <person name="Fawcett J.A."/>
            <person name="Hatakeyama M."/>
            <person name="Paape T."/>
            <person name="Ng C.H."/>
            <person name="Ang C.C."/>
            <person name="Tnah L.H."/>
            <person name="Lee C.T."/>
            <person name="Nishiyama T."/>
            <person name="Sese J."/>
            <person name="O'Brien M.J."/>
            <person name="Copetti D."/>
            <person name="Mohd Noor M.I."/>
            <person name="Ong R.C."/>
            <person name="Putra M."/>
            <person name="Sireger I.Z."/>
            <person name="Indrioko S."/>
            <person name="Kosugi Y."/>
            <person name="Izuno A."/>
            <person name="Isagi Y."/>
            <person name="Lee S.L."/>
            <person name="Shimizu K.K."/>
        </authorList>
    </citation>
    <scope>NUCLEOTIDE SEQUENCE [LARGE SCALE GENOMIC DNA]</scope>
    <source>
        <strain evidence="12">214</strain>
    </source>
</reference>
<dbReference type="PROSITE" id="PS50884">
    <property type="entry name" value="ZF_DOF_2"/>
    <property type="match status" value="1"/>
</dbReference>
<feature type="region of interest" description="Disordered" evidence="10">
    <location>
        <begin position="1"/>
        <end position="36"/>
    </location>
</feature>
<evidence type="ECO:0000256" key="3">
    <source>
        <dbReference type="ARBA" id="ARBA00022833"/>
    </source>
</evidence>
<feature type="compositionally biased region" description="Low complexity" evidence="10">
    <location>
        <begin position="259"/>
        <end position="287"/>
    </location>
</feature>
<dbReference type="EMBL" id="BPVZ01000016">
    <property type="protein sequence ID" value="GKV00967.1"/>
    <property type="molecule type" value="Genomic_DNA"/>
</dbReference>
<name>A0AAV5IGC8_9ROSI</name>
<accession>A0AAV5IGC8</accession>
<evidence type="ECO:0000313" key="12">
    <source>
        <dbReference type="EMBL" id="GKV00967.1"/>
    </source>
</evidence>
<dbReference type="GO" id="GO:0003700">
    <property type="term" value="F:DNA-binding transcription factor activity"/>
    <property type="evidence" value="ECO:0007669"/>
    <property type="project" value="UniProtKB-UniRule"/>
</dbReference>
<evidence type="ECO:0000256" key="1">
    <source>
        <dbReference type="ARBA" id="ARBA00022723"/>
    </source>
</evidence>
<evidence type="ECO:0000256" key="9">
    <source>
        <dbReference type="RuleBase" id="RU369094"/>
    </source>
</evidence>
<proteinExistence type="predicted"/>